<dbReference type="SUPFAM" id="SSF48008">
    <property type="entry name" value="GntR ligand-binding domain-like"/>
    <property type="match status" value="1"/>
</dbReference>
<dbReference type="InterPro" id="IPR036390">
    <property type="entry name" value="WH_DNA-bd_sf"/>
</dbReference>
<dbReference type="PROSITE" id="PS50949">
    <property type="entry name" value="HTH_GNTR"/>
    <property type="match status" value="1"/>
</dbReference>
<comment type="caution">
    <text evidence="6">The sequence shown here is derived from an EMBL/GenBank/DDBJ whole genome shotgun (WGS) entry which is preliminary data.</text>
</comment>
<reference evidence="6 7" key="1">
    <citation type="submission" date="2018-11" db="EMBL/GenBank/DDBJ databases">
        <title>Sequencing the genomes of 1000 actinobacteria strains.</title>
        <authorList>
            <person name="Klenk H.-P."/>
        </authorList>
    </citation>
    <scope>NUCLEOTIDE SEQUENCE [LARGE SCALE GENOMIC DNA]</scope>
    <source>
        <strain evidence="6 7">DSM 14012</strain>
    </source>
</reference>
<dbReference type="GO" id="GO:0003700">
    <property type="term" value="F:DNA-binding transcription factor activity"/>
    <property type="evidence" value="ECO:0007669"/>
    <property type="project" value="InterPro"/>
</dbReference>
<sequence>MNAPATTAPTVPPATQPATAATEPRAWEVVLARIESDLLSGVLTPGDRLPGERQLAIDLGVGRSSVREAIRVLEVLGLIRTHTGSGPTAGAIIVATPSGGMATLMRLQVAAQGFAVQDVVDTRLVIETAVVHSLASRAEAAVPDLAHPESLLDAMDQPTLTEAEFLALDAQFHLSLAEAEGNQVLVATMSGLRDSIERYVLAGVPQLASWSATADRLRAEHRGIVEAIRHADAELARQSVRSHITNYYQARELSEDDSPHPSTPTSSDSSRKEETDHG</sequence>
<dbReference type="EMBL" id="RKHL01000001">
    <property type="protein sequence ID" value="ROR80238.1"/>
    <property type="molecule type" value="Genomic_DNA"/>
</dbReference>
<keyword evidence="3" id="KW-0804">Transcription</keyword>
<keyword evidence="2 6" id="KW-0238">DNA-binding</keyword>
<dbReference type="RefSeq" id="WP_085514267.1">
    <property type="nucleotide sequence ID" value="NZ_FXAP01000008.1"/>
</dbReference>
<feature type="domain" description="HTH gntR-type" evidence="5">
    <location>
        <begin position="24"/>
        <end position="96"/>
    </location>
</feature>
<dbReference type="PANTHER" id="PTHR43537:SF5">
    <property type="entry name" value="UXU OPERON TRANSCRIPTIONAL REGULATOR"/>
    <property type="match status" value="1"/>
</dbReference>
<evidence type="ECO:0000313" key="7">
    <source>
        <dbReference type="Proteomes" id="UP000266915"/>
    </source>
</evidence>
<dbReference type="AlphaFoldDB" id="A0A3N2BYA4"/>
<dbReference type="Pfam" id="PF07729">
    <property type="entry name" value="FCD"/>
    <property type="match status" value="1"/>
</dbReference>
<dbReference type="InterPro" id="IPR011711">
    <property type="entry name" value="GntR_C"/>
</dbReference>
<dbReference type="InterPro" id="IPR000524">
    <property type="entry name" value="Tscrpt_reg_HTH_GntR"/>
</dbReference>
<evidence type="ECO:0000256" key="3">
    <source>
        <dbReference type="ARBA" id="ARBA00023163"/>
    </source>
</evidence>
<gene>
    <name evidence="6" type="ORF">EDD42_0275</name>
</gene>
<feature type="compositionally biased region" description="Basic and acidic residues" evidence="4">
    <location>
        <begin position="269"/>
        <end position="278"/>
    </location>
</feature>
<evidence type="ECO:0000256" key="2">
    <source>
        <dbReference type="ARBA" id="ARBA00023125"/>
    </source>
</evidence>
<evidence type="ECO:0000259" key="5">
    <source>
        <dbReference type="PROSITE" id="PS50949"/>
    </source>
</evidence>
<accession>A0A3N2BYA4</accession>
<dbReference type="GO" id="GO:0003677">
    <property type="term" value="F:DNA binding"/>
    <property type="evidence" value="ECO:0007669"/>
    <property type="project" value="UniProtKB-KW"/>
</dbReference>
<dbReference type="PANTHER" id="PTHR43537">
    <property type="entry name" value="TRANSCRIPTIONAL REGULATOR, GNTR FAMILY"/>
    <property type="match status" value="1"/>
</dbReference>
<feature type="region of interest" description="Disordered" evidence="4">
    <location>
        <begin position="250"/>
        <end position="278"/>
    </location>
</feature>
<evidence type="ECO:0000313" key="6">
    <source>
        <dbReference type="EMBL" id="ROR80238.1"/>
    </source>
</evidence>
<dbReference type="Gene3D" id="1.10.10.10">
    <property type="entry name" value="Winged helix-like DNA-binding domain superfamily/Winged helix DNA-binding domain"/>
    <property type="match status" value="1"/>
</dbReference>
<dbReference type="InterPro" id="IPR036388">
    <property type="entry name" value="WH-like_DNA-bd_sf"/>
</dbReference>
<proteinExistence type="predicted"/>
<evidence type="ECO:0000256" key="1">
    <source>
        <dbReference type="ARBA" id="ARBA00023015"/>
    </source>
</evidence>
<dbReference type="Gene3D" id="1.20.120.530">
    <property type="entry name" value="GntR ligand-binding domain-like"/>
    <property type="match status" value="1"/>
</dbReference>
<organism evidence="6 7">
    <name type="scientific">Plantibacter flavus</name>
    <dbReference type="NCBI Taxonomy" id="150123"/>
    <lineage>
        <taxon>Bacteria</taxon>
        <taxon>Bacillati</taxon>
        <taxon>Actinomycetota</taxon>
        <taxon>Actinomycetes</taxon>
        <taxon>Micrococcales</taxon>
        <taxon>Microbacteriaceae</taxon>
        <taxon>Plantibacter</taxon>
    </lineage>
</organism>
<dbReference type="PRINTS" id="PR00035">
    <property type="entry name" value="HTHGNTR"/>
</dbReference>
<dbReference type="SMART" id="SM00345">
    <property type="entry name" value="HTH_GNTR"/>
    <property type="match status" value="1"/>
</dbReference>
<name>A0A3N2BYA4_9MICO</name>
<keyword evidence="1" id="KW-0805">Transcription regulation</keyword>
<protein>
    <submittedName>
        <fullName evidence="6">DNA-binding FadR family transcriptional regulator</fullName>
    </submittedName>
</protein>
<dbReference type="SMART" id="SM00895">
    <property type="entry name" value="FCD"/>
    <property type="match status" value="1"/>
</dbReference>
<dbReference type="SUPFAM" id="SSF46785">
    <property type="entry name" value="Winged helix' DNA-binding domain"/>
    <property type="match status" value="1"/>
</dbReference>
<evidence type="ECO:0000256" key="4">
    <source>
        <dbReference type="SAM" id="MobiDB-lite"/>
    </source>
</evidence>
<dbReference type="Pfam" id="PF00392">
    <property type="entry name" value="GntR"/>
    <property type="match status" value="1"/>
</dbReference>
<dbReference type="InterPro" id="IPR008920">
    <property type="entry name" value="TF_FadR/GntR_C"/>
</dbReference>
<dbReference type="Proteomes" id="UP000266915">
    <property type="component" value="Unassembled WGS sequence"/>
</dbReference>
<dbReference type="CDD" id="cd07377">
    <property type="entry name" value="WHTH_GntR"/>
    <property type="match status" value="1"/>
</dbReference>
<feature type="region of interest" description="Disordered" evidence="4">
    <location>
        <begin position="1"/>
        <end position="22"/>
    </location>
</feature>
<keyword evidence="7" id="KW-1185">Reference proteome</keyword>